<sequence>MSEKFVIIVAGGVGSRMNSTLPKQFHLLGNLPVLMHTIRRFAQADLGLRIVVVLSAGMQTFWEELCVKHHFTENHHVVAGGSTRFQSVRNGLNYIQENFTSEQLNQAKIAVHDGARPLVSSTLIQNLFAAANELQAVIPAVQSTNSIRIGNKERSEITDRDHVWQVQTPQVFAAHLLFEGYKQEEDRSFTDDASVVEKMGNIVRILEGDHFNLKITHPEDLDIAQVYLDKLFT</sequence>
<comment type="caution">
    <text evidence="4">The sequence shown here is derived from an EMBL/GenBank/DDBJ whole genome shotgun (WGS) entry which is preliminary data.</text>
</comment>
<dbReference type="Gene3D" id="3.90.550.10">
    <property type="entry name" value="Spore Coat Polysaccharide Biosynthesis Protein SpsA, Chain A"/>
    <property type="match status" value="1"/>
</dbReference>
<dbReference type="OrthoDB" id="9806837at2"/>
<keyword evidence="3" id="KW-0414">Isoprene biosynthesis</keyword>
<name>A0A2T8HIB9_9SPHI</name>
<keyword evidence="1 3" id="KW-0808">Transferase</keyword>
<dbReference type="EC" id="2.7.7.60" evidence="3"/>
<reference evidence="4 5" key="1">
    <citation type="submission" date="2018-04" db="EMBL/GenBank/DDBJ databases">
        <title>Sphingobacterium cortibacter sp. nov.</title>
        <authorList>
            <person name="Li Y."/>
        </authorList>
    </citation>
    <scope>NUCLEOTIDE SEQUENCE [LARGE SCALE GENOMIC DNA]</scope>
    <source>
        <strain evidence="4 5">2c-3</strain>
    </source>
</reference>
<comment type="pathway">
    <text evidence="3">Isoprenoid biosynthesis; isopentenyl diphosphate biosynthesis via DXP pathway; isopentenyl diphosphate from 1-deoxy-D-xylulose 5-phosphate: step 2/6.</text>
</comment>
<feature type="site" description="Positions MEP for the nucleophilic attack" evidence="3">
    <location>
        <position position="214"/>
    </location>
</feature>
<dbReference type="NCBIfam" id="TIGR00453">
    <property type="entry name" value="ispD"/>
    <property type="match status" value="1"/>
</dbReference>
<evidence type="ECO:0000256" key="2">
    <source>
        <dbReference type="ARBA" id="ARBA00022695"/>
    </source>
</evidence>
<feature type="site" description="Transition state stabilizer" evidence="3">
    <location>
        <position position="23"/>
    </location>
</feature>
<dbReference type="InterPro" id="IPR050088">
    <property type="entry name" value="IspD/TarI_cytidylyltransf_bact"/>
</dbReference>
<dbReference type="EMBL" id="QDKG01000003">
    <property type="protein sequence ID" value="PVH25072.1"/>
    <property type="molecule type" value="Genomic_DNA"/>
</dbReference>
<feature type="site" description="Transition state stabilizer" evidence="3">
    <location>
        <position position="16"/>
    </location>
</feature>
<dbReference type="InterPro" id="IPR029044">
    <property type="entry name" value="Nucleotide-diphossugar_trans"/>
</dbReference>
<evidence type="ECO:0000256" key="1">
    <source>
        <dbReference type="ARBA" id="ARBA00022679"/>
    </source>
</evidence>
<gene>
    <name evidence="3" type="primary">ispD</name>
    <name evidence="4" type="ORF">DC487_09055</name>
</gene>
<organism evidence="4 5">
    <name type="scientific">Sphingobacterium corticibacter</name>
    <dbReference type="NCBI Taxonomy" id="2171749"/>
    <lineage>
        <taxon>Bacteria</taxon>
        <taxon>Pseudomonadati</taxon>
        <taxon>Bacteroidota</taxon>
        <taxon>Sphingobacteriia</taxon>
        <taxon>Sphingobacteriales</taxon>
        <taxon>Sphingobacteriaceae</taxon>
        <taxon>Sphingobacterium</taxon>
    </lineage>
</organism>
<comment type="catalytic activity">
    <reaction evidence="3">
        <text>2-C-methyl-D-erythritol 4-phosphate + CTP + H(+) = 4-CDP-2-C-methyl-D-erythritol + diphosphate</text>
        <dbReference type="Rhea" id="RHEA:13429"/>
        <dbReference type="ChEBI" id="CHEBI:15378"/>
        <dbReference type="ChEBI" id="CHEBI:33019"/>
        <dbReference type="ChEBI" id="CHEBI:37563"/>
        <dbReference type="ChEBI" id="CHEBI:57823"/>
        <dbReference type="ChEBI" id="CHEBI:58262"/>
        <dbReference type="EC" id="2.7.7.60"/>
    </reaction>
</comment>
<evidence type="ECO:0000313" key="5">
    <source>
        <dbReference type="Proteomes" id="UP000245627"/>
    </source>
</evidence>
<dbReference type="HAMAP" id="MF_00108">
    <property type="entry name" value="IspD"/>
    <property type="match status" value="1"/>
</dbReference>
<accession>A0A2T8HIB9</accession>
<keyword evidence="2 3" id="KW-0548">Nucleotidyltransferase</keyword>
<dbReference type="InterPro" id="IPR034683">
    <property type="entry name" value="IspD/TarI"/>
</dbReference>
<dbReference type="FunFam" id="3.90.550.10:FF:000003">
    <property type="entry name" value="2-C-methyl-D-erythritol 4-phosphate cytidylyltransferase"/>
    <property type="match status" value="1"/>
</dbReference>
<dbReference type="SUPFAM" id="SSF53448">
    <property type="entry name" value="Nucleotide-diphospho-sugar transferases"/>
    <property type="match status" value="1"/>
</dbReference>
<dbReference type="InterPro" id="IPR001228">
    <property type="entry name" value="IspD"/>
</dbReference>
<evidence type="ECO:0000313" key="4">
    <source>
        <dbReference type="EMBL" id="PVH25072.1"/>
    </source>
</evidence>
<comment type="similarity">
    <text evidence="3">Belongs to the IspD/TarI cytidylyltransferase family. IspD subfamily.</text>
</comment>
<dbReference type="Pfam" id="PF01128">
    <property type="entry name" value="IspD"/>
    <property type="match status" value="1"/>
</dbReference>
<evidence type="ECO:0000256" key="3">
    <source>
        <dbReference type="HAMAP-Rule" id="MF_00108"/>
    </source>
</evidence>
<protein>
    <recommendedName>
        <fullName evidence="3">2-C-methyl-D-erythritol 4-phosphate cytidylyltransferase</fullName>
        <ecNumber evidence="3">2.7.7.60</ecNumber>
    </recommendedName>
    <alternativeName>
        <fullName evidence="3">4-diphosphocytidyl-2C-methyl-D-erythritol synthase</fullName>
    </alternativeName>
    <alternativeName>
        <fullName evidence="3">MEP cytidylyltransferase</fullName>
        <shortName evidence="3">MCT</shortName>
    </alternativeName>
</protein>
<dbReference type="UniPathway" id="UPA00056">
    <property type="reaction ID" value="UER00093"/>
</dbReference>
<keyword evidence="5" id="KW-1185">Reference proteome</keyword>
<feature type="site" description="Positions MEP for the nucleophilic attack" evidence="3">
    <location>
        <position position="160"/>
    </location>
</feature>
<comment type="function">
    <text evidence="3">Catalyzes the formation of 4-diphosphocytidyl-2-C-methyl-D-erythritol from CTP and 2-C-methyl-D-erythritol 4-phosphate (MEP).</text>
</comment>
<dbReference type="Proteomes" id="UP000245627">
    <property type="component" value="Unassembled WGS sequence"/>
</dbReference>
<dbReference type="PANTHER" id="PTHR32125">
    <property type="entry name" value="2-C-METHYL-D-ERYTHRITOL 4-PHOSPHATE CYTIDYLYLTRANSFERASE, CHLOROPLASTIC"/>
    <property type="match status" value="1"/>
</dbReference>
<dbReference type="GO" id="GO:0019288">
    <property type="term" value="P:isopentenyl diphosphate biosynthetic process, methylerythritol 4-phosphate pathway"/>
    <property type="evidence" value="ECO:0007669"/>
    <property type="project" value="UniProtKB-UniRule"/>
</dbReference>
<dbReference type="RefSeq" id="WP_116775661.1">
    <property type="nucleotide sequence ID" value="NZ_QDKG01000003.1"/>
</dbReference>
<dbReference type="AlphaFoldDB" id="A0A2T8HIB9"/>
<dbReference type="PANTHER" id="PTHR32125:SF4">
    <property type="entry name" value="2-C-METHYL-D-ERYTHRITOL 4-PHOSPHATE CYTIDYLYLTRANSFERASE, CHLOROPLASTIC"/>
    <property type="match status" value="1"/>
</dbReference>
<proteinExistence type="inferred from homology"/>
<dbReference type="CDD" id="cd02516">
    <property type="entry name" value="CDP-ME_synthetase"/>
    <property type="match status" value="1"/>
</dbReference>
<dbReference type="GO" id="GO:0050518">
    <property type="term" value="F:2-C-methyl-D-erythritol 4-phosphate cytidylyltransferase activity"/>
    <property type="evidence" value="ECO:0007669"/>
    <property type="project" value="UniProtKB-UniRule"/>
</dbReference>
<dbReference type="NCBIfam" id="NF001186">
    <property type="entry name" value="PRK00155.2-3"/>
    <property type="match status" value="1"/>
</dbReference>